<dbReference type="GO" id="GO:0016020">
    <property type="term" value="C:membrane"/>
    <property type="evidence" value="ECO:0007669"/>
    <property type="project" value="UniProtKB-SubCell"/>
</dbReference>
<keyword evidence="9" id="KW-1185">Reference proteome</keyword>
<dbReference type="InterPro" id="IPR052337">
    <property type="entry name" value="SAT4-like"/>
</dbReference>
<dbReference type="GeneID" id="81594625"/>
<feature type="transmembrane region" description="Helical" evidence="6">
    <location>
        <begin position="223"/>
        <end position="250"/>
    </location>
</feature>
<evidence type="ECO:0000256" key="4">
    <source>
        <dbReference type="ARBA" id="ARBA00023136"/>
    </source>
</evidence>
<reference evidence="8" key="1">
    <citation type="submission" date="2022-12" db="EMBL/GenBank/DDBJ databases">
        <authorList>
            <person name="Petersen C."/>
        </authorList>
    </citation>
    <scope>NUCLEOTIDE SEQUENCE</scope>
    <source>
        <strain evidence="8">IBT 16125</strain>
    </source>
</reference>
<dbReference type="Proteomes" id="UP001213681">
    <property type="component" value="Unassembled WGS sequence"/>
</dbReference>
<feature type="domain" description="Rhodopsin" evidence="7">
    <location>
        <begin position="47"/>
        <end position="287"/>
    </location>
</feature>
<evidence type="ECO:0000313" key="9">
    <source>
        <dbReference type="Proteomes" id="UP001213681"/>
    </source>
</evidence>
<name>A0AAD6CHC3_9EURO</name>
<feature type="transmembrane region" description="Helical" evidence="6">
    <location>
        <begin position="188"/>
        <end position="211"/>
    </location>
</feature>
<feature type="transmembrane region" description="Helical" evidence="6">
    <location>
        <begin position="143"/>
        <end position="165"/>
    </location>
</feature>
<dbReference type="RefSeq" id="XP_056772149.1">
    <property type="nucleotide sequence ID" value="XM_056904382.1"/>
</dbReference>
<gene>
    <name evidence="8" type="ORF">N7458_000988</name>
</gene>
<reference evidence="8" key="2">
    <citation type="journal article" date="2023" name="IMA Fungus">
        <title>Comparative genomic study of the Penicillium genus elucidates a diverse pangenome and 15 lateral gene transfer events.</title>
        <authorList>
            <person name="Petersen C."/>
            <person name="Sorensen T."/>
            <person name="Nielsen M.R."/>
            <person name="Sondergaard T.E."/>
            <person name="Sorensen J.L."/>
            <person name="Fitzpatrick D.A."/>
            <person name="Frisvad J.C."/>
            <person name="Nielsen K.L."/>
        </authorList>
    </citation>
    <scope>NUCLEOTIDE SEQUENCE</scope>
    <source>
        <strain evidence="8">IBT 16125</strain>
    </source>
</reference>
<evidence type="ECO:0000256" key="5">
    <source>
        <dbReference type="ARBA" id="ARBA00038359"/>
    </source>
</evidence>
<evidence type="ECO:0000256" key="3">
    <source>
        <dbReference type="ARBA" id="ARBA00022989"/>
    </source>
</evidence>
<accession>A0AAD6CHC3</accession>
<keyword evidence="3 6" id="KW-1133">Transmembrane helix</keyword>
<comment type="subcellular location">
    <subcellularLocation>
        <location evidence="1">Membrane</location>
        <topology evidence="1">Multi-pass membrane protein</topology>
    </subcellularLocation>
</comment>
<evidence type="ECO:0000259" key="7">
    <source>
        <dbReference type="Pfam" id="PF20684"/>
    </source>
</evidence>
<dbReference type="AlphaFoldDB" id="A0AAD6CHC3"/>
<protein>
    <recommendedName>
        <fullName evidence="7">Rhodopsin domain-containing protein</fullName>
    </recommendedName>
</protein>
<feature type="transmembrane region" description="Helical" evidence="6">
    <location>
        <begin position="30"/>
        <end position="50"/>
    </location>
</feature>
<feature type="transmembrane region" description="Helical" evidence="6">
    <location>
        <begin position="262"/>
        <end position="282"/>
    </location>
</feature>
<evidence type="ECO:0000313" key="8">
    <source>
        <dbReference type="EMBL" id="KAJ5465302.1"/>
    </source>
</evidence>
<feature type="transmembrane region" description="Helical" evidence="6">
    <location>
        <begin position="106"/>
        <end position="131"/>
    </location>
</feature>
<evidence type="ECO:0000256" key="1">
    <source>
        <dbReference type="ARBA" id="ARBA00004141"/>
    </source>
</evidence>
<dbReference type="EMBL" id="JAPVEA010000001">
    <property type="protein sequence ID" value="KAJ5465302.1"/>
    <property type="molecule type" value="Genomic_DNA"/>
</dbReference>
<dbReference type="Pfam" id="PF20684">
    <property type="entry name" value="Fung_rhodopsin"/>
    <property type="match status" value="1"/>
</dbReference>
<keyword evidence="2 6" id="KW-0812">Transmembrane</keyword>
<evidence type="ECO:0000256" key="2">
    <source>
        <dbReference type="ARBA" id="ARBA00022692"/>
    </source>
</evidence>
<organism evidence="8 9">
    <name type="scientific">Penicillium daleae</name>
    <dbReference type="NCBI Taxonomy" id="63821"/>
    <lineage>
        <taxon>Eukaryota</taxon>
        <taxon>Fungi</taxon>
        <taxon>Dikarya</taxon>
        <taxon>Ascomycota</taxon>
        <taxon>Pezizomycotina</taxon>
        <taxon>Eurotiomycetes</taxon>
        <taxon>Eurotiomycetidae</taxon>
        <taxon>Eurotiales</taxon>
        <taxon>Aspergillaceae</taxon>
        <taxon>Penicillium</taxon>
    </lineage>
</organism>
<feature type="transmembrane region" description="Helical" evidence="6">
    <location>
        <begin position="66"/>
        <end position="86"/>
    </location>
</feature>
<proteinExistence type="inferred from homology"/>
<evidence type="ECO:0000256" key="6">
    <source>
        <dbReference type="SAM" id="Phobius"/>
    </source>
</evidence>
<comment type="similarity">
    <text evidence="5">Belongs to the SAT4 family.</text>
</comment>
<keyword evidence="4 6" id="KW-0472">Membrane</keyword>
<dbReference type="InterPro" id="IPR049326">
    <property type="entry name" value="Rhodopsin_dom_fungi"/>
</dbReference>
<dbReference type="PANTHER" id="PTHR33048:SF47">
    <property type="entry name" value="INTEGRAL MEMBRANE PROTEIN-RELATED"/>
    <property type="match status" value="1"/>
</dbReference>
<sequence>MPSSDLTPARPPPDGLGSNFVNPTSCGTKFIVVNCIFLPIAFISIVIRVWTRMFITREFRLRRDDVLMIAAFVLSSALSAVTLRMVKLGMGRHMWDVLMSNYSPTLLQLNLSAAIFYNAGTGFLKVSVLLFYIRIFPSRNFHIAAWVLIFIAAGYNIAGVLANIFSCNPIAKTWDVRIVHGTCINRPVFYFVNACLGILTDFATVLIPVPWIRRLQLPPRQKVLVLCILAMGCFVGIVSCIRLYSLYTFLRNDDLTWTSVDALIWCLVELDLGIAGGCVTAMRPFARKYFPRLLGLSPHGTSGDDHPLPSDQNLYPLYSVTRTGRARLSSLNYHLSPKWGPKGDNLSQEQILPPAAE</sequence>
<dbReference type="PANTHER" id="PTHR33048">
    <property type="entry name" value="PTH11-LIKE INTEGRAL MEMBRANE PROTEIN (AFU_ORTHOLOGUE AFUA_5G11245)"/>
    <property type="match status" value="1"/>
</dbReference>
<comment type="caution">
    <text evidence="8">The sequence shown here is derived from an EMBL/GenBank/DDBJ whole genome shotgun (WGS) entry which is preliminary data.</text>
</comment>